<sequence>MKKLFASVPMKGRTEEEIRESFAKMKRIAEAYEGEELELIDTWIAEDPPEGVRENAVWYLGKSLELLSTADVYIGVGTYGYFPGCCVKEEVAQLYKIKHYHVDATDIIPNWNELMQRLSALERPTLGL</sequence>
<proteinExistence type="predicted"/>
<dbReference type="EMBL" id="BK015108">
    <property type="protein sequence ID" value="DAD91263.1"/>
    <property type="molecule type" value="Genomic_DNA"/>
</dbReference>
<reference evidence="1" key="1">
    <citation type="journal article" date="2021" name="Proc. Natl. Acad. Sci. U.S.A.">
        <title>A Catalog of Tens of Thousands of Viruses from Human Metagenomes Reveals Hidden Associations with Chronic Diseases.</title>
        <authorList>
            <person name="Tisza M.J."/>
            <person name="Buck C.B."/>
        </authorList>
    </citation>
    <scope>NUCLEOTIDE SEQUENCE</scope>
    <source>
        <strain evidence="1">CtXnn1</strain>
    </source>
</reference>
<organism evidence="1">
    <name type="scientific">Phage sp. ctXnn1</name>
    <dbReference type="NCBI Taxonomy" id="2826749"/>
    <lineage>
        <taxon>Viruses</taxon>
    </lineage>
</organism>
<name>A0A8S5NA46_9VIRU</name>
<protein>
    <submittedName>
        <fullName evidence="1">Blasticidin M</fullName>
    </submittedName>
</protein>
<accession>A0A8S5NA46</accession>
<evidence type="ECO:0000313" key="1">
    <source>
        <dbReference type="EMBL" id="DAD91263.1"/>
    </source>
</evidence>